<evidence type="ECO:0000256" key="1">
    <source>
        <dbReference type="RuleBase" id="RU003860"/>
    </source>
</evidence>
<dbReference type="RefSeq" id="WP_075138683.1">
    <property type="nucleotide sequence ID" value="NZ_CP015994.1"/>
</dbReference>
<comment type="similarity">
    <text evidence="1">Belongs to the BolA/IbaG family.</text>
</comment>
<evidence type="ECO:0000313" key="2">
    <source>
        <dbReference type="EMBL" id="ASI47422.1"/>
    </source>
</evidence>
<sequence length="78" mass="8703">MGVELFRIEQLLSSAFPGSEVYVRPLAPDDEHYAIRVVSSAFVGKSKLEQHRMVYSALSGIDVHALQIQTEVGKQDEQ</sequence>
<accession>A0A2Z2L7D3</accession>
<gene>
    <name evidence="2" type="ORF">AOV_00390</name>
</gene>
<reference evidence="2 3" key="2">
    <citation type="journal article" date="2019" name="BMC Genomics">
        <title>The Anaplasma ovis genome reveals a high proportion of pseudogenes.</title>
        <authorList>
            <person name="Liu Z."/>
            <person name="Peasley A.M."/>
            <person name="Yang J."/>
            <person name="Li Y."/>
            <person name="Guan G."/>
            <person name="Luo J."/>
            <person name="Yin H."/>
            <person name="Brayton K.A."/>
        </authorList>
    </citation>
    <scope>NUCLEOTIDE SEQUENCE [LARGE SCALE GENOMIC DNA]</scope>
    <source>
        <strain evidence="2 3">Haibei</strain>
    </source>
</reference>
<proteinExistence type="inferred from homology"/>
<organism evidence="2 3">
    <name type="scientific">Anaplasma ovis str. Haibei</name>
    <dbReference type="NCBI Taxonomy" id="1248439"/>
    <lineage>
        <taxon>Bacteria</taxon>
        <taxon>Pseudomonadati</taxon>
        <taxon>Pseudomonadota</taxon>
        <taxon>Alphaproteobacteria</taxon>
        <taxon>Rickettsiales</taxon>
        <taxon>Anaplasmataceae</taxon>
        <taxon>Anaplasma</taxon>
    </lineage>
</organism>
<evidence type="ECO:0000313" key="3">
    <source>
        <dbReference type="Proteomes" id="UP000259762"/>
    </source>
</evidence>
<dbReference type="Gene3D" id="3.30.300.90">
    <property type="entry name" value="BolA-like"/>
    <property type="match status" value="1"/>
</dbReference>
<dbReference type="InterPro" id="IPR036065">
    <property type="entry name" value="BolA-like_sf"/>
</dbReference>
<dbReference type="SUPFAM" id="SSF82657">
    <property type="entry name" value="BolA-like"/>
    <property type="match status" value="1"/>
</dbReference>
<protein>
    <submittedName>
        <fullName evidence="2">Cell division protein BolA</fullName>
    </submittedName>
</protein>
<name>A0A2Z2L7D3_9RICK</name>
<dbReference type="InterPro" id="IPR002634">
    <property type="entry name" value="BolA"/>
</dbReference>
<keyword evidence="2" id="KW-0131">Cell cycle</keyword>
<dbReference type="GO" id="GO:0051301">
    <property type="term" value="P:cell division"/>
    <property type="evidence" value="ECO:0007669"/>
    <property type="project" value="UniProtKB-KW"/>
</dbReference>
<reference evidence="3" key="1">
    <citation type="submission" date="2018-06" db="EMBL/GenBank/DDBJ databases">
        <title>The Anaplasma ovis genome reveals a high proportion of pseudogenes.</title>
        <authorList>
            <person name="Liu Z."/>
            <person name="Peasley A.M."/>
            <person name="Yang J."/>
            <person name="Li Y."/>
            <person name="Guan G."/>
            <person name="Luo J."/>
            <person name="Yin H."/>
            <person name="Brayton K.A."/>
        </authorList>
    </citation>
    <scope>NUCLEOTIDE SEQUENCE [LARGE SCALE GENOMIC DNA]</scope>
    <source>
        <strain evidence="3">Haibei</strain>
    </source>
</reference>
<keyword evidence="3" id="KW-1185">Reference proteome</keyword>
<keyword evidence="2" id="KW-0132">Cell division</keyword>
<dbReference type="Proteomes" id="UP000259762">
    <property type="component" value="Chromosome"/>
</dbReference>
<dbReference type="AlphaFoldDB" id="A0A2Z2L7D3"/>
<dbReference type="OrthoDB" id="9796738at2"/>
<dbReference type="KEGG" id="aoh:AOV_00390"/>
<dbReference type="PIRSF" id="PIRSF003113">
    <property type="entry name" value="BolA"/>
    <property type="match status" value="1"/>
</dbReference>
<dbReference type="Pfam" id="PF01722">
    <property type="entry name" value="BolA"/>
    <property type="match status" value="1"/>
</dbReference>
<dbReference type="EMBL" id="CP015994">
    <property type="protein sequence ID" value="ASI47422.1"/>
    <property type="molecule type" value="Genomic_DNA"/>
</dbReference>